<dbReference type="PANTHER" id="PTHR13693">
    <property type="entry name" value="CLASS II AMINOTRANSFERASE/8-AMINO-7-OXONONANOATE SYNTHASE"/>
    <property type="match status" value="1"/>
</dbReference>
<dbReference type="EMBL" id="QNBD01000088">
    <property type="protein sequence ID" value="RKX71493.1"/>
    <property type="molecule type" value="Genomic_DNA"/>
</dbReference>
<evidence type="ECO:0000256" key="2">
    <source>
        <dbReference type="ARBA" id="ARBA00022679"/>
    </source>
</evidence>
<evidence type="ECO:0000259" key="3">
    <source>
        <dbReference type="Pfam" id="PF00155"/>
    </source>
</evidence>
<keyword evidence="4" id="KW-0032">Aminotransferase</keyword>
<sequence>MATDRLVKTLYENLNDLRTKGTDKGPEMVITGIKSGHDNKGPRYYIKGKDNQEFLKMNANSYLGMSLRKDVIEAEEEAARQFGAGPGAVRFISGTYKAHIDLEARLAKFHQRESAMIFSSAYVASLGVLVPLITKETVIISDELNHNCIINAIRLARPVAKAIYKHNDMADLELQIKESIGKGKRAIVVTDGIFSMRGDNAPLDKLVEICNRYDSEFEEGITSVVDDSHGVGAMGKTGRGTEEYAGTKVDILIGTLGKAFGINGGYVTGPKVITDYLRETAPMYIYSNPITVSEASAAKKAIDILDSPEGLKMLKHLREMTKKFESGLKELGYETIEGEHPVVPLMVRDTEKTADLVNYLTENGILATGLNYPVVPKGDQEIRFQISVDHTEYDIDYALGVLKKYKETH</sequence>
<dbReference type="InterPro" id="IPR004839">
    <property type="entry name" value="Aminotransferase_I/II_large"/>
</dbReference>
<accession>A0A660SL90</accession>
<comment type="caution">
    <text evidence="4">The sequence shown here is derived from an EMBL/GenBank/DDBJ whole genome shotgun (WGS) entry which is preliminary data.</text>
</comment>
<dbReference type="Pfam" id="PF00155">
    <property type="entry name" value="Aminotran_1_2"/>
    <property type="match status" value="1"/>
</dbReference>
<comment type="cofactor">
    <cofactor evidence="1">
        <name>pyridoxal 5'-phosphate</name>
        <dbReference type="ChEBI" id="CHEBI:597326"/>
    </cofactor>
</comment>
<dbReference type="InterPro" id="IPR015421">
    <property type="entry name" value="PyrdxlP-dep_Trfase_major"/>
</dbReference>
<dbReference type="AlphaFoldDB" id="A0A660SL90"/>
<name>A0A660SL90_UNCT6</name>
<dbReference type="InterPro" id="IPR015424">
    <property type="entry name" value="PyrdxlP-dep_Trfase"/>
</dbReference>
<dbReference type="InterPro" id="IPR050087">
    <property type="entry name" value="AON_synthase_class-II"/>
</dbReference>
<proteinExistence type="predicted"/>
<dbReference type="SUPFAM" id="SSF53383">
    <property type="entry name" value="PLP-dependent transferases"/>
    <property type="match status" value="1"/>
</dbReference>
<dbReference type="Gene3D" id="3.90.1150.10">
    <property type="entry name" value="Aspartate Aminotransferase, domain 1"/>
    <property type="match status" value="1"/>
</dbReference>
<dbReference type="Gene3D" id="3.40.640.10">
    <property type="entry name" value="Type I PLP-dependent aspartate aminotransferase-like (Major domain)"/>
    <property type="match status" value="1"/>
</dbReference>
<evidence type="ECO:0000256" key="1">
    <source>
        <dbReference type="ARBA" id="ARBA00001933"/>
    </source>
</evidence>
<gene>
    <name evidence="4" type="ORF">DRP43_02430</name>
</gene>
<dbReference type="GO" id="GO:0008483">
    <property type="term" value="F:transaminase activity"/>
    <property type="evidence" value="ECO:0007669"/>
    <property type="project" value="UniProtKB-KW"/>
</dbReference>
<evidence type="ECO:0000313" key="4">
    <source>
        <dbReference type="EMBL" id="RKX71493.1"/>
    </source>
</evidence>
<feature type="domain" description="Aminotransferase class I/classII large" evidence="3">
    <location>
        <begin position="54"/>
        <end position="401"/>
    </location>
</feature>
<evidence type="ECO:0000313" key="5">
    <source>
        <dbReference type="Proteomes" id="UP000271125"/>
    </source>
</evidence>
<protein>
    <submittedName>
        <fullName evidence="4">Pyridoxal phosphate-dependent aminotransferase family protein</fullName>
    </submittedName>
</protein>
<dbReference type="GO" id="GO:0030170">
    <property type="term" value="F:pyridoxal phosphate binding"/>
    <property type="evidence" value="ECO:0007669"/>
    <property type="project" value="InterPro"/>
</dbReference>
<dbReference type="Proteomes" id="UP000271125">
    <property type="component" value="Unassembled WGS sequence"/>
</dbReference>
<organism evidence="4 5">
    <name type="scientific">candidate division TA06 bacterium</name>
    <dbReference type="NCBI Taxonomy" id="2250710"/>
    <lineage>
        <taxon>Bacteria</taxon>
        <taxon>Bacteria division TA06</taxon>
    </lineage>
</organism>
<keyword evidence="2 4" id="KW-0808">Transferase</keyword>
<reference evidence="4 5" key="1">
    <citation type="submission" date="2018-06" db="EMBL/GenBank/DDBJ databases">
        <title>Extensive metabolic versatility and redundancy in microbially diverse, dynamic hydrothermal sediments.</title>
        <authorList>
            <person name="Dombrowski N."/>
            <person name="Teske A."/>
            <person name="Baker B.J."/>
        </authorList>
    </citation>
    <scope>NUCLEOTIDE SEQUENCE [LARGE SCALE GENOMIC DNA]</scope>
    <source>
        <strain evidence="4">B10_G13</strain>
    </source>
</reference>
<dbReference type="InterPro" id="IPR015422">
    <property type="entry name" value="PyrdxlP-dep_Trfase_small"/>
</dbReference>